<proteinExistence type="predicted"/>
<reference evidence="2 3" key="1">
    <citation type="submission" date="2020-01" db="EMBL/GenBank/DDBJ databases">
        <title>Draft genome sequence of Aspergillus udagawae IFM 53868.</title>
        <authorList>
            <person name="Takahashi H."/>
            <person name="Yaguchi T."/>
        </authorList>
    </citation>
    <scope>NUCLEOTIDE SEQUENCE [LARGE SCALE GENOMIC DNA]</scope>
    <source>
        <strain evidence="2 3">IFM 53868</strain>
    </source>
</reference>
<keyword evidence="3" id="KW-1185">Reference proteome</keyword>
<evidence type="ECO:0000313" key="2">
    <source>
        <dbReference type="EMBL" id="GFF85902.1"/>
    </source>
</evidence>
<keyword evidence="1" id="KW-0812">Transmembrane</keyword>
<protein>
    <submittedName>
        <fullName evidence="2">Uncharacterized protein</fullName>
    </submittedName>
</protein>
<name>A0ABQ1APY0_9EURO</name>
<feature type="transmembrane region" description="Helical" evidence="1">
    <location>
        <begin position="78"/>
        <end position="101"/>
    </location>
</feature>
<accession>A0ABQ1APY0</accession>
<keyword evidence="1" id="KW-1133">Transmembrane helix</keyword>
<dbReference type="Proteomes" id="UP000465266">
    <property type="component" value="Unassembled WGS sequence"/>
</dbReference>
<evidence type="ECO:0000313" key="3">
    <source>
        <dbReference type="Proteomes" id="UP000465266"/>
    </source>
</evidence>
<keyword evidence="1" id="KW-0472">Membrane</keyword>
<evidence type="ECO:0000256" key="1">
    <source>
        <dbReference type="SAM" id="Phobius"/>
    </source>
</evidence>
<sequence>MGYDTTDAKYCCGSVVDNKRGDGDPFTIENGAVIPGVAALAGYSNASSITNTTCSNPSSITNTTCPTGNSSSPSSHDVAIGAGVGLPLAVLALASIAWALWARRHCKYMLAWRVCRRPELRRQVNTDINIPRTVYINRIRRSSRKPGWYRSWTATGTQNSLPPYLSDIGQQVFRLCIM</sequence>
<comment type="caution">
    <text evidence="2">The sequence shown here is derived from an EMBL/GenBank/DDBJ whole genome shotgun (WGS) entry which is preliminary data.</text>
</comment>
<dbReference type="EMBL" id="BLKG01000042">
    <property type="protein sequence ID" value="GFF85902.1"/>
    <property type="molecule type" value="Genomic_DNA"/>
</dbReference>
<gene>
    <name evidence="2" type="ORF">IFM53868_04636</name>
</gene>
<organism evidence="2 3">
    <name type="scientific">Aspergillus udagawae</name>
    <dbReference type="NCBI Taxonomy" id="91492"/>
    <lineage>
        <taxon>Eukaryota</taxon>
        <taxon>Fungi</taxon>
        <taxon>Dikarya</taxon>
        <taxon>Ascomycota</taxon>
        <taxon>Pezizomycotina</taxon>
        <taxon>Eurotiomycetes</taxon>
        <taxon>Eurotiomycetidae</taxon>
        <taxon>Eurotiales</taxon>
        <taxon>Aspergillaceae</taxon>
        <taxon>Aspergillus</taxon>
        <taxon>Aspergillus subgen. Fumigati</taxon>
    </lineage>
</organism>